<name>A0ABX0SJY2_9ACTN</name>
<dbReference type="EMBL" id="JAAMOZ010000004">
    <property type="protein sequence ID" value="NIH58644.1"/>
    <property type="molecule type" value="Genomic_DNA"/>
</dbReference>
<evidence type="ECO:0008006" key="6">
    <source>
        <dbReference type="Google" id="ProtNLM"/>
    </source>
</evidence>
<protein>
    <recommendedName>
        <fullName evidence="6">Short-chain dehydrogenase</fullName>
    </recommendedName>
</protein>
<sequence>MASALITGGTSGIGLAFATELATQGYDLVLVARDQGRLDQVAAELSRDHGCRVETLQADLAVRDDLEPIIARLGDPDRPVDVLVNNAGFGLNASLLDADVALQERAMDVMCTAVLILAAAAGRAMKTRGQGIIVNVSSVSAWIVKGNYSAIKRWVLTYTQALALELDGTGVQATAVCPGWVKTEFHERAGVARPSLPAWVWVDAGEIARSALRDAGRGRVISVPTRRWKLAVWVLEHSPAAFPRAIAQRINRSRSVH</sequence>
<comment type="similarity">
    <text evidence="1 3">Belongs to the short-chain dehydrogenases/reductases (SDR) family.</text>
</comment>
<accession>A0ABX0SJY2</accession>
<evidence type="ECO:0000256" key="3">
    <source>
        <dbReference type="RuleBase" id="RU000363"/>
    </source>
</evidence>
<dbReference type="PRINTS" id="PR00080">
    <property type="entry name" value="SDRFAMILY"/>
</dbReference>
<gene>
    <name evidence="4" type="ORF">FB473_003341</name>
</gene>
<proteinExistence type="inferred from homology"/>
<dbReference type="InterPro" id="IPR036291">
    <property type="entry name" value="NAD(P)-bd_dom_sf"/>
</dbReference>
<evidence type="ECO:0000313" key="4">
    <source>
        <dbReference type="EMBL" id="NIH58644.1"/>
    </source>
</evidence>
<evidence type="ECO:0000313" key="5">
    <source>
        <dbReference type="Proteomes" id="UP000749311"/>
    </source>
</evidence>
<dbReference type="Pfam" id="PF00106">
    <property type="entry name" value="adh_short"/>
    <property type="match status" value="1"/>
</dbReference>
<dbReference type="InterPro" id="IPR002347">
    <property type="entry name" value="SDR_fam"/>
</dbReference>
<dbReference type="Gene3D" id="3.40.50.720">
    <property type="entry name" value="NAD(P)-binding Rossmann-like Domain"/>
    <property type="match status" value="1"/>
</dbReference>
<evidence type="ECO:0000256" key="1">
    <source>
        <dbReference type="ARBA" id="ARBA00006484"/>
    </source>
</evidence>
<dbReference type="CDD" id="cd05233">
    <property type="entry name" value="SDR_c"/>
    <property type="match status" value="1"/>
</dbReference>
<dbReference type="PANTHER" id="PTHR44196:SF2">
    <property type="entry name" value="SHORT-CHAIN DEHYDROGENASE-RELATED"/>
    <property type="match status" value="1"/>
</dbReference>
<dbReference type="PRINTS" id="PR00081">
    <property type="entry name" value="GDHRDH"/>
</dbReference>
<dbReference type="Proteomes" id="UP000749311">
    <property type="component" value="Unassembled WGS sequence"/>
</dbReference>
<evidence type="ECO:0000256" key="2">
    <source>
        <dbReference type="ARBA" id="ARBA00023002"/>
    </source>
</evidence>
<reference evidence="4 5" key="1">
    <citation type="submission" date="2020-02" db="EMBL/GenBank/DDBJ databases">
        <title>Sequencing the genomes of 1000 actinobacteria strains.</title>
        <authorList>
            <person name="Klenk H.-P."/>
        </authorList>
    </citation>
    <scope>NUCLEOTIDE SEQUENCE [LARGE SCALE GENOMIC DNA]</scope>
    <source>
        <strain evidence="4 5">DSM 19609</strain>
    </source>
</reference>
<comment type="caution">
    <text evidence="4">The sequence shown here is derived from an EMBL/GenBank/DDBJ whole genome shotgun (WGS) entry which is preliminary data.</text>
</comment>
<dbReference type="SUPFAM" id="SSF51735">
    <property type="entry name" value="NAD(P)-binding Rossmann-fold domains"/>
    <property type="match status" value="1"/>
</dbReference>
<dbReference type="RefSeq" id="WP_167171483.1">
    <property type="nucleotide sequence ID" value="NZ_BAAAOO010000006.1"/>
</dbReference>
<keyword evidence="2" id="KW-0560">Oxidoreductase</keyword>
<keyword evidence="5" id="KW-1185">Reference proteome</keyword>
<dbReference type="PIRSF" id="PIRSF000126">
    <property type="entry name" value="11-beta-HSD1"/>
    <property type="match status" value="1"/>
</dbReference>
<organism evidence="4 5">
    <name type="scientific">Brooklawnia cerclae</name>
    <dbReference type="NCBI Taxonomy" id="349934"/>
    <lineage>
        <taxon>Bacteria</taxon>
        <taxon>Bacillati</taxon>
        <taxon>Actinomycetota</taxon>
        <taxon>Actinomycetes</taxon>
        <taxon>Propionibacteriales</taxon>
        <taxon>Propionibacteriaceae</taxon>
        <taxon>Brooklawnia</taxon>
    </lineage>
</organism>
<dbReference type="PANTHER" id="PTHR44196">
    <property type="entry name" value="DEHYDROGENASE/REDUCTASE SDR FAMILY MEMBER 7B"/>
    <property type="match status" value="1"/>
</dbReference>